<accession>K6H7A3</accession>
<evidence type="ECO:0000313" key="3">
    <source>
        <dbReference type="Proteomes" id="UP000006272"/>
    </source>
</evidence>
<evidence type="ECO:0000313" key="2">
    <source>
        <dbReference type="EMBL" id="EKO38388.1"/>
    </source>
</evidence>
<sequence>MKRLLLITAIVVLGATMYVADPPRLTARETAATGTDVAPPVQSQVVRLAEASLELRRQGSPGLAAYDQNAEPRPQRLSKSK</sequence>
<proteinExistence type="predicted"/>
<dbReference type="EMBL" id="ALAO01000255">
    <property type="protein sequence ID" value="EKO38388.1"/>
    <property type="molecule type" value="Genomic_DNA"/>
</dbReference>
<gene>
    <name evidence="2" type="ORF">B193_2931</name>
</gene>
<reference evidence="2 3" key="1">
    <citation type="submission" date="2012-07" db="EMBL/GenBank/DDBJ databases">
        <title>Draft genome sequence of Desulfovibrio magneticus str. Maddingley MBC34 obtained from a metagenomic sequence of a methanogenic enrichment isolated from coal-seam formation water in Victoria, Australia.</title>
        <authorList>
            <person name="Greenfield P."/>
            <person name="Hendry P."/>
            <person name="Li D."/>
            <person name="Rosewarne C.P."/>
            <person name="Tran-Dinh N."/>
            <person name="Elbourne L.D.H."/>
            <person name="Paulsen I.T."/>
            <person name="Midgley D.J."/>
        </authorList>
    </citation>
    <scope>NUCLEOTIDE SEQUENCE [LARGE SCALE GENOMIC DNA]</scope>
    <source>
        <strain evidence="3">Maddingley MBC34</strain>
    </source>
</reference>
<feature type="region of interest" description="Disordered" evidence="1">
    <location>
        <begin position="59"/>
        <end position="81"/>
    </location>
</feature>
<dbReference type="PATRIC" id="fig|1206767.3.peg.2880"/>
<dbReference type="AlphaFoldDB" id="K6H7A3"/>
<name>K6H7A3_9BACT</name>
<comment type="caution">
    <text evidence="2">The sequence shown here is derived from an EMBL/GenBank/DDBJ whole genome shotgun (WGS) entry which is preliminary data.</text>
</comment>
<organism evidence="2 3">
    <name type="scientific">Solidesulfovibrio magneticus str. Maddingley MBC34</name>
    <dbReference type="NCBI Taxonomy" id="1206767"/>
    <lineage>
        <taxon>Bacteria</taxon>
        <taxon>Pseudomonadati</taxon>
        <taxon>Thermodesulfobacteriota</taxon>
        <taxon>Desulfovibrionia</taxon>
        <taxon>Desulfovibrionales</taxon>
        <taxon>Desulfovibrionaceae</taxon>
        <taxon>Solidesulfovibrio</taxon>
    </lineage>
</organism>
<dbReference type="Proteomes" id="UP000006272">
    <property type="component" value="Unassembled WGS sequence"/>
</dbReference>
<protein>
    <submittedName>
        <fullName evidence="2">Uncharacterized protein</fullName>
    </submittedName>
</protein>
<evidence type="ECO:0000256" key="1">
    <source>
        <dbReference type="SAM" id="MobiDB-lite"/>
    </source>
</evidence>